<dbReference type="Gene3D" id="3.60.21.70">
    <property type="entry name" value="PhoD-like phosphatase"/>
    <property type="match status" value="1"/>
</dbReference>
<proteinExistence type="predicted"/>
<evidence type="ECO:0000313" key="2">
    <source>
        <dbReference type="Proteomes" id="UP001234343"/>
    </source>
</evidence>
<protein>
    <submittedName>
        <fullName evidence="1">Alkaline phosphatase family protein</fullName>
    </submittedName>
</protein>
<evidence type="ECO:0000313" key="1">
    <source>
        <dbReference type="EMBL" id="MDM7861453.1"/>
    </source>
</evidence>
<organism evidence="1 2">
    <name type="scientific">Alteromonas arenosi</name>
    <dbReference type="NCBI Taxonomy" id="3055817"/>
    <lineage>
        <taxon>Bacteria</taxon>
        <taxon>Pseudomonadati</taxon>
        <taxon>Pseudomonadota</taxon>
        <taxon>Gammaproteobacteria</taxon>
        <taxon>Alteromonadales</taxon>
        <taxon>Alteromonadaceae</taxon>
        <taxon>Alteromonas/Salinimonas group</taxon>
        <taxon>Alteromonas</taxon>
    </lineage>
</organism>
<dbReference type="PANTHER" id="PTHR37031:SF2">
    <property type="entry name" value="PHOD-LIKE PHOSPHATASE METALLOPHOSPHATASE DOMAIN-CONTAINING PROTEIN"/>
    <property type="match status" value="1"/>
</dbReference>
<accession>A0ABT7SZ40</accession>
<dbReference type="PANTHER" id="PTHR37031">
    <property type="entry name" value="METALLOPHOSPHATASE BINDING DOMAIN PROTEIN"/>
    <property type="match status" value="1"/>
</dbReference>
<dbReference type="InterPro" id="IPR038607">
    <property type="entry name" value="PhoD-like_sf"/>
</dbReference>
<comment type="caution">
    <text evidence="1">The sequence shown here is derived from an EMBL/GenBank/DDBJ whole genome shotgun (WGS) entry which is preliminary data.</text>
</comment>
<keyword evidence="2" id="KW-1185">Reference proteome</keyword>
<dbReference type="InterPro" id="IPR029052">
    <property type="entry name" value="Metallo-depent_PP-like"/>
</dbReference>
<dbReference type="EMBL" id="JAUCBP010000011">
    <property type="protein sequence ID" value="MDM7861453.1"/>
    <property type="molecule type" value="Genomic_DNA"/>
</dbReference>
<sequence>MSSINTVSNPNIDQVPQVLAGPMLRRTDNEQMVLWLATKRPLQFTVKLRRANQGEDWQTFDKDANLSQHTVTIGEHAHVHLLHIQQADLLEAGSRYQYQITSNDKDLNGELIPTDMYFEGSDCFSFTYNSTLTNVIHGSCRKPHFAGDDALPQVDALLRSDDPNVRPDLLIMSGDQVYVDDVAGPTLNAIRQVIKLLGLFEETLEDATLTHSSELHDSPMGYYKREQILPKTDTNSVLAGLFFKAKRKPIFTSVNAKNHLIAASEIFAMYFLVWSPVLWRFVDLTRPASVDLTFEQLYATELEHIEQFVSSLPATARMFAQVPTYMIFDDHDVTDDWNLTRAWEEAVYNHPLSKRMVGNALLGYWLCQGWANAPEVFTTLQEQVQRSFSKQGINEHDELVEMLFEWDEWQYHLETSPPVYVMDTRTQRWRSESNPDKPSGLLDWEALCEFQQTILGKPSVIVISAAPIYGLKFIEAVQKVFTFFGAALMVDAENWMAHKGTAEVILNIFRHYKTPPLFVILSGDVHYSFVYDVTTRFRRHSPKILQFTSSGFKNAFPPGLLKWFERCNRLFYSKRSPLNWFTRRRNMRIDERDPEPNHRDITMGNVVNAPAIGLLVLDDKGEPTDCSVILADGKRIQFIQD</sequence>
<reference evidence="1 2" key="1">
    <citation type="submission" date="2023-06" db="EMBL/GenBank/DDBJ databases">
        <title>Alteromonas sp. ASW11-36 isolated from intertidal sand.</title>
        <authorList>
            <person name="Li Y."/>
        </authorList>
    </citation>
    <scope>NUCLEOTIDE SEQUENCE [LARGE SCALE GENOMIC DNA]</scope>
    <source>
        <strain evidence="1 2">ASW11-36</strain>
    </source>
</reference>
<dbReference type="SUPFAM" id="SSF56300">
    <property type="entry name" value="Metallo-dependent phosphatases"/>
    <property type="match status" value="1"/>
</dbReference>
<gene>
    <name evidence="1" type="ORF">QTP81_12700</name>
</gene>
<dbReference type="RefSeq" id="WP_289365990.1">
    <property type="nucleotide sequence ID" value="NZ_JAUCBP010000011.1"/>
</dbReference>
<dbReference type="Proteomes" id="UP001234343">
    <property type="component" value="Unassembled WGS sequence"/>
</dbReference>
<name>A0ABT7SZ40_9ALTE</name>